<comment type="caution">
    <text evidence="2">The sequence shown here is derived from an EMBL/GenBank/DDBJ whole genome shotgun (WGS) entry which is preliminary data.</text>
</comment>
<sequence length="62" mass="6775">MPNGSIYNSWPATKIRAYLNETPTPPARPDPRQQPRRPPSGPGKITTARPASCFASSGNVRR</sequence>
<gene>
    <name evidence="2" type="ORF">GCM10022254_54580</name>
</gene>
<keyword evidence="3" id="KW-1185">Reference proteome</keyword>
<name>A0ABP8CEY3_9ACTN</name>
<accession>A0ABP8CEY3</accession>
<protein>
    <submittedName>
        <fullName evidence="2">Uncharacterized protein</fullName>
    </submittedName>
</protein>
<dbReference type="EMBL" id="BAABAS010000020">
    <property type="protein sequence ID" value="GAA4238473.1"/>
    <property type="molecule type" value="Genomic_DNA"/>
</dbReference>
<organism evidence="2 3">
    <name type="scientific">Actinomadura meridiana</name>
    <dbReference type="NCBI Taxonomy" id="559626"/>
    <lineage>
        <taxon>Bacteria</taxon>
        <taxon>Bacillati</taxon>
        <taxon>Actinomycetota</taxon>
        <taxon>Actinomycetes</taxon>
        <taxon>Streptosporangiales</taxon>
        <taxon>Thermomonosporaceae</taxon>
        <taxon>Actinomadura</taxon>
    </lineage>
</organism>
<proteinExistence type="predicted"/>
<reference evidence="3" key="1">
    <citation type="journal article" date="2019" name="Int. J. Syst. Evol. Microbiol.">
        <title>The Global Catalogue of Microorganisms (GCM) 10K type strain sequencing project: providing services to taxonomists for standard genome sequencing and annotation.</title>
        <authorList>
            <consortium name="The Broad Institute Genomics Platform"/>
            <consortium name="The Broad Institute Genome Sequencing Center for Infectious Disease"/>
            <person name="Wu L."/>
            <person name="Ma J."/>
        </authorList>
    </citation>
    <scope>NUCLEOTIDE SEQUENCE [LARGE SCALE GENOMIC DNA]</scope>
    <source>
        <strain evidence="3">JCM 17440</strain>
    </source>
</reference>
<feature type="region of interest" description="Disordered" evidence="1">
    <location>
        <begin position="20"/>
        <end position="62"/>
    </location>
</feature>
<evidence type="ECO:0000313" key="2">
    <source>
        <dbReference type="EMBL" id="GAA4238473.1"/>
    </source>
</evidence>
<evidence type="ECO:0000256" key="1">
    <source>
        <dbReference type="SAM" id="MobiDB-lite"/>
    </source>
</evidence>
<dbReference type="Proteomes" id="UP001501710">
    <property type="component" value="Unassembled WGS sequence"/>
</dbReference>
<evidence type="ECO:0000313" key="3">
    <source>
        <dbReference type="Proteomes" id="UP001501710"/>
    </source>
</evidence>